<accession>B3DV57</accession>
<sequence length="232" mass="25978">MKKSNFCLPALLSKNDSQENRDDLKRGDKILFRFFLSHPRIILVCLAGCLLFLLKMAEEPSWSFNFQQTKDLKNREIPQCLAQEDNLPPEAISSKRETLPVQKPVPLPANGIDAFGLPVQGTFLTGSSAEATKNFLPDLASSLPIHGYWEGKEVIIANRVFHPGDVFLLRTPNQLEKIKVLAIECNGLILQDQTGTEVRIPWPRVLVEESGLYGEIQINKPLGTGEEKTSNR</sequence>
<organism evidence="1 2">
    <name type="scientific">Methylacidiphilum infernorum (isolate V4)</name>
    <name type="common">Methylokorus infernorum (strain V4)</name>
    <dbReference type="NCBI Taxonomy" id="481448"/>
    <lineage>
        <taxon>Bacteria</taxon>
        <taxon>Pseudomonadati</taxon>
        <taxon>Verrucomicrobiota</taxon>
        <taxon>Methylacidiphilae</taxon>
        <taxon>Methylacidiphilales</taxon>
        <taxon>Methylacidiphilaceae</taxon>
        <taxon>Methylacidiphilum (ex Ratnadevi et al. 2023)</taxon>
    </lineage>
</organism>
<protein>
    <submittedName>
        <fullName evidence="1">Uncharacterized protein</fullName>
    </submittedName>
</protein>
<dbReference type="HOGENOM" id="CLU_1193725_0_0_0"/>
<dbReference type="STRING" id="481448.Minf_1155"/>
<name>B3DV57_METI4</name>
<reference evidence="1 2" key="1">
    <citation type="journal article" date="2008" name="Biol. Direct">
        <title>Complete genome sequence of the extremely acidophilic methanotroph isolate V4, Methylacidiphilum infernorum, a representative of the bacterial phylum Verrucomicrobia.</title>
        <authorList>
            <person name="Hou S."/>
            <person name="Makarova K.S."/>
            <person name="Saw J.H."/>
            <person name="Senin P."/>
            <person name="Ly B.V."/>
            <person name="Zhou Z."/>
            <person name="Ren Y."/>
            <person name="Wang J."/>
            <person name="Galperin M.Y."/>
            <person name="Omelchenko M.V."/>
            <person name="Wolf Y.I."/>
            <person name="Yutin N."/>
            <person name="Koonin E.V."/>
            <person name="Stott M.B."/>
            <person name="Mountain B.W."/>
            <person name="Crowe M.A."/>
            <person name="Smirnova A.V."/>
            <person name="Dunfield P.F."/>
            <person name="Feng L."/>
            <person name="Wang L."/>
            <person name="Alam M."/>
        </authorList>
    </citation>
    <scope>NUCLEOTIDE SEQUENCE [LARGE SCALE GENOMIC DNA]</scope>
    <source>
        <strain evidence="2">Isolate V4</strain>
    </source>
</reference>
<evidence type="ECO:0000313" key="1">
    <source>
        <dbReference type="EMBL" id="ACD83210.1"/>
    </source>
</evidence>
<dbReference type="Proteomes" id="UP000009149">
    <property type="component" value="Chromosome"/>
</dbReference>
<dbReference type="AlphaFoldDB" id="B3DV57"/>
<dbReference type="KEGG" id="min:Minf_1155"/>
<gene>
    <name evidence="1" type="ordered locus">Minf_1155</name>
</gene>
<dbReference type="EMBL" id="CP000975">
    <property type="protein sequence ID" value="ACD83210.1"/>
    <property type="molecule type" value="Genomic_DNA"/>
</dbReference>
<dbReference type="RefSeq" id="WP_012463492.1">
    <property type="nucleotide sequence ID" value="NC_010794.1"/>
</dbReference>
<evidence type="ECO:0000313" key="2">
    <source>
        <dbReference type="Proteomes" id="UP000009149"/>
    </source>
</evidence>
<proteinExistence type="predicted"/>
<dbReference type="eggNOG" id="ENOG50329N4">
    <property type="taxonomic scope" value="Bacteria"/>
</dbReference>